<dbReference type="OrthoDB" id="1607513at2759"/>
<keyword evidence="3" id="KW-0863">Zinc-finger</keyword>
<proteinExistence type="predicted"/>
<evidence type="ECO:0000256" key="2">
    <source>
        <dbReference type="ARBA" id="ARBA00022723"/>
    </source>
</evidence>
<dbReference type="PANTHER" id="PTHR46481">
    <property type="entry name" value="ZINC FINGER BED DOMAIN-CONTAINING PROTEIN 4"/>
    <property type="match status" value="1"/>
</dbReference>
<keyword evidence="2" id="KW-0479">Metal-binding</keyword>
<dbReference type="Proteomes" id="UP000076858">
    <property type="component" value="Unassembled WGS sequence"/>
</dbReference>
<dbReference type="GO" id="GO:0008270">
    <property type="term" value="F:zinc ion binding"/>
    <property type="evidence" value="ECO:0007669"/>
    <property type="project" value="UniProtKB-KW"/>
</dbReference>
<evidence type="ECO:0000256" key="5">
    <source>
        <dbReference type="ARBA" id="ARBA00023242"/>
    </source>
</evidence>
<evidence type="ECO:0000256" key="1">
    <source>
        <dbReference type="ARBA" id="ARBA00004123"/>
    </source>
</evidence>
<gene>
    <name evidence="7" type="ORF">APZ42_013888</name>
</gene>
<evidence type="ECO:0000313" key="7">
    <source>
        <dbReference type="EMBL" id="KZS19613.1"/>
    </source>
</evidence>
<reference evidence="7 8" key="1">
    <citation type="submission" date="2016-03" db="EMBL/GenBank/DDBJ databases">
        <title>EvidentialGene: Evidence-directed Construction of Genes on Genomes.</title>
        <authorList>
            <person name="Gilbert D.G."/>
            <person name="Choi J.-H."/>
            <person name="Mockaitis K."/>
            <person name="Colbourne J."/>
            <person name="Pfrender M."/>
        </authorList>
    </citation>
    <scope>NUCLEOTIDE SEQUENCE [LARGE SCALE GENOMIC DNA]</scope>
    <source>
        <strain evidence="7 8">Xinb3</strain>
        <tissue evidence="7">Complete organism</tissue>
    </source>
</reference>
<dbReference type="InterPro" id="IPR052035">
    <property type="entry name" value="ZnF_BED_domain_contain"/>
</dbReference>
<name>A0A162QE55_9CRUS</name>
<keyword evidence="8" id="KW-1185">Reference proteome</keyword>
<sequence length="352" mass="40748">MVHRRLVLMAYGRRRVAKKHENKYEALDEHKACRVNDVELELGEFLTSGCAASSRKSPDLSATWDSGKIAAIQNLHGVNIVTGKGFQNLMKVAVGQQYRIPHRTTFSRYRIPKMYEACKLAVIQELKSIEFVCCTTQIWVDNFKDPAYMTLTAHILRNFEQKSYVFEIFHLPLHHTGMNIANCFAHNLNLTLAVDGFQNVPEIIALFEKGKTAVKHFREESEQRRKEMEHELRQVNDADKQYEDMETISEDEQEVIQEKIDEEIGKTYVTADLLLDDRDYDEIFNRNPQVHIESLKNMERVVVNTFVTMAAIDPIKVIQSNKAYRFLKDISRYSKSGYNELALEHISEALKV</sequence>
<comment type="subcellular location">
    <subcellularLocation>
        <location evidence="1">Nucleus</location>
    </subcellularLocation>
</comment>
<evidence type="ECO:0000256" key="3">
    <source>
        <dbReference type="ARBA" id="ARBA00022771"/>
    </source>
</evidence>
<accession>A0A162QE55</accession>
<feature type="coiled-coil region" evidence="6">
    <location>
        <begin position="218"/>
        <end position="245"/>
    </location>
</feature>
<keyword evidence="5" id="KW-0539">Nucleus</keyword>
<evidence type="ECO:0000256" key="6">
    <source>
        <dbReference type="SAM" id="Coils"/>
    </source>
</evidence>
<dbReference type="EMBL" id="LRGB01000341">
    <property type="protein sequence ID" value="KZS19613.1"/>
    <property type="molecule type" value="Genomic_DNA"/>
</dbReference>
<evidence type="ECO:0000256" key="4">
    <source>
        <dbReference type="ARBA" id="ARBA00022833"/>
    </source>
</evidence>
<comment type="caution">
    <text evidence="7">The sequence shown here is derived from an EMBL/GenBank/DDBJ whole genome shotgun (WGS) entry which is preliminary data.</text>
</comment>
<dbReference type="PANTHER" id="PTHR46481:SF10">
    <property type="entry name" value="ZINC FINGER BED DOMAIN-CONTAINING PROTEIN 39"/>
    <property type="match status" value="1"/>
</dbReference>
<organism evidence="7 8">
    <name type="scientific">Daphnia magna</name>
    <dbReference type="NCBI Taxonomy" id="35525"/>
    <lineage>
        <taxon>Eukaryota</taxon>
        <taxon>Metazoa</taxon>
        <taxon>Ecdysozoa</taxon>
        <taxon>Arthropoda</taxon>
        <taxon>Crustacea</taxon>
        <taxon>Branchiopoda</taxon>
        <taxon>Diplostraca</taxon>
        <taxon>Cladocera</taxon>
        <taxon>Anomopoda</taxon>
        <taxon>Daphniidae</taxon>
        <taxon>Daphnia</taxon>
    </lineage>
</organism>
<keyword evidence="4" id="KW-0862">Zinc</keyword>
<dbReference type="SUPFAM" id="SSF140996">
    <property type="entry name" value="Hermes dimerisation domain"/>
    <property type="match status" value="1"/>
</dbReference>
<evidence type="ECO:0000313" key="8">
    <source>
        <dbReference type="Proteomes" id="UP000076858"/>
    </source>
</evidence>
<dbReference type="GO" id="GO:0005634">
    <property type="term" value="C:nucleus"/>
    <property type="evidence" value="ECO:0007669"/>
    <property type="project" value="UniProtKB-SubCell"/>
</dbReference>
<dbReference type="AlphaFoldDB" id="A0A162QE55"/>
<protein>
    <submittedName>
        <fullName evidence="7">Uncharacterized protein</fullName>
    </submittedName>
</protein>
<keyword evidence="6" id="KW-0175">Coiled coil</keyword>